<gene>
    <name evidence="1" type="ORF">BDY19DRAFT_904702</name>
</gene>
<keyword evidence="2" id="KW-1185">Reference proteome</keyword>
<comment type="caution">
    <text evidence="1">The sequence shown here is derived from an EMBL/GenBank/DDBJ whole genome shotgun (WGS) entry which is preliminary data.</text>
</comment>
<evidence type="ECO:0000313" key="2">
    <source>
        <dbReference type="Proteomes" id="UP001055072"/>
    </source>
</evidence>
<evidence type="ECO:0000313" key="1">
    <source>
        <dbReference type="EMBL" id="KAI0091250.1"/>
    </source>
</evidence>
<dbReference type="Proteomes" id="UP001055072">
    <property type="component" value="Unassembled WGS sequence"/>
</dbReference>
<accession>A0ACB8UAH6</accession>
<proteinExistence type="predicted"/>
<name>A0ACB8UAH6_9APHY</name>
<reference evidence="1" key="1">
    <citation type="journal article" date="2021" name="Environ. Microbiol.">
        <title>Gene family expansions and transcriptome signatures uncover fungal adaptations to wood decay.</title>
        <authorList>
            <person name="Hage H."/>
            <person name="Miyauchi S."/>
            <person name="Viragh M."/>
            <person name="Drula E."/>
            <person name="Min B."/>
            <person name="Chaduli D."/>
            <person name="Navarro D."/>
            <person name="Favel A."/>
            <person name="Norest M."/>
            <person name="Lesage-Meessen L."/>
            <person name="Balint B."/>
            <person name="Merenyi Z."/>
            <person name="de Eugenio L."/>
            <person name="Morin E."/>
            <person name="Martinez A.T."/>
            <person name="Baldrian P."/>
            <person name="Stursova M."/>
            <person name="Martinez M.J."/>
            <person name="Novotny C."/>
            <person name="Magnuson J.K."/>
            <person name="Spatafora J.W."/>
            <person name="Maurice S."/>
            <person name="Pangilinan J."/>
            <person name="Andreopoulos W."/>
            <person name="LaButti K."/>
            <person name="Hundley H."/>
            <person name="Na H."/>
            <person name="Kuo A."/>
            <person name="Barry K."/>
            <person name="Lipzen A."/>
            <person name="Henrissat B."/>
            <person name="Riley R."/>
            <person name="Ahrendt S."/>
            <person name="Nagy L.G."/>
            <person name="Grigoriev I.V."/>
            <person name="Martin F."/>
            <person name="Rosso M.N."/>
        </authorList>
    </citation>
    <scope>NUCLEOTIDE SEQUENCE</scope>
    <source>
        <strain evidence="1">CBS 384.51</strain>
    </source>
</reference>
<protein>
    <submittedName>
        <fullName evidence="1">Uncharacterized protein</fullName>
    </submittedName>
</protein>
<dbReference type="EMBL" id="MU274906">
    <property type="protein sequence ID" value="KAI0091250.1"/>
    <property type="molecule type" value="Genomic_DNA"/>
</dbReference>
<sequence>MMNQALEFAASVVLLQLLPEFKLLAIALTGRSPHGRIPALPLVLSSLKGFCNAYYTACIKCIIVSVTIVNSVLRALGKQSSTMSVTLTGPRCTPMSWGAGVMSIFCGLASITLSFWYANQFRLVVLSDRSLFIWIQNARRNAASPWKNVFSLLAAPSVLCIWSVILYTIHLVTSTNQCQASPGPTSDFNDVLLPARLPWVHISIGTNVIKAIVAVFAFLLWTYMVHAMRAFAELNDPTPR</sequence>
<organism evidence="1 2">
    <name type="scientific">Irpex rosettiformis</name>
    <dbReference type="NCBI Taxonomy" id="378272"/>
    <lineage>
        <taxon>Eukaryota</taxon>
        <taxon>Fungi</taxon>
        <taxon>Dikarya</taxon>
        <taxon>Basidiomycota</taxon>
        <taxon>Agaricomycotina</taxon>
        <taxon>Agaricomycetes</taxon>
        <taxon>Polyporales</taxon>
        <taxon>Irpicaceae</taxon>
        <taxon>Irpex</taxon>
    </lineage>
</organism>